<dbReference type="Proteomes" id="UP000230971">
    <property type="component" value="Unassembled WGS sequence"/>
</dbReference>
<reference evidence="1 3" key="1">
    <citation type="submission" date="2016-01" db="EMBL/GenBank/DDBJ databases">
        <title>The new phylogeny of the genus Mycobacterium.</title>
        <authorList>
            <person name="Tarcisio F."/>
            <person name="Conor M."/>
            <person name="Antonella G."/>
            <person name="Elisabetta G."/>
            <person name="Giulia F.S."/>
            <person name="Sara T."/>
            <person name="Anna F."/>
            <person name="Clotilde B."/>
            <person name="Roberto B."/>
            <person name="Veronica D.S."/>
            <person name="Fabio R."/>
            <person name="Monica P."/>
            <person name="Olivier J."/>
            <person name="Enrico T."/>
            <person name="Nicola S."/>
        </authorList>
    </citation>
    <scope>NUCLEOTIDE SEQUENCE [LARGE SCALE GENOMIC DNA]</scope>
    <source>
        <strain evidence="1 3">DSM 44243</strain>
    </source>
</reference>
<evidence type="ECO:0000313" key="4">
    <source>
        <dbReference type="Proteomes" id="UP000230971"/>
    </source>
</evidence>
<proteinExistence type="predicted"/>
<accession>A0A1X1RH13</accession>
<keyword evidence="3" id="KW-1185">Reference proteome</keyword>
<sequence>MGLPPGTVVKALRNVGDRGYFLGITAKGWWLVGIDVGIGRRLFAPVPLGTAENALGIDCFVNGPIDVLCIRDERDPNQQARTWVVDAQTGNIVFDAVSDLRMRPAEKHPQVIQVGNYVVAEAGRSGVHGVGRHAELTWFVPGDGVLKQSEAWGRDVAPQTLAVQGGAGLGDVVFSVSDGKLVKPSLPDSSQLGRAIVYPNGFGYEYTGPDKLDRVAFFDNSGARLSRPELTGTLRTGSLDVPMIETESKDIVMTLEGRQLVEIPKSELTPYARRIGARLFIASDEQQRDWHQYDLRTGASGKTCESDLGFGYLGSDGAVAIIADGSSAGAIDLATCDPLWALPHETRESAIEVWKVNTTLIQRTNDDLFSLVAPK</sequence>
<gene>
    <name evidence="1" type="ORF">AWB95_00220</name>
    <name evidence="2" type="ORF">CQY23_21355</name>
</gene>
<name>A0A1X1RH13_MYCCE</name>
<evidence type="ECO:0000313" key="2">
    <source>
        <dbReference type="EMBL" id="PIB74500.1"/>
    </source>
</evidence>
<protein>
    <submittedName>
        <fullName evidence="1">Uncharacterized protein</fullName>
    </submittedName>
</protein>
<reference evidence="2 4" key="2">
    <citation type="journal article" date="2017" name="Infect. Genet. Evol.">
        <title>The new phylogeny of the genus Mycobacterium: The old and the news.</title>
        <authorList>
            <person name="Tortoli E."/>
            <person name="Fedrizzi T."/>
            <person name="Meehan C.J."/>
            <person name="Trovato A."/>
            <person name="Grottola A."/>
            <person name="Giacobazzi E."/>
            <person name="Serpini G.F."/>
            <person name="Tagliazucchi S."/>
            <person name="Fabio A."/>
            <person name="Bettua C."/>
            <person name="Bertorelli R."/>
            <person name="Frascaro F."/>
            <person name="De Sanctis V."/>
            <person name="Pecorari M."/>
            <person name="Jousson O."/>
            <person name="Segata N."/>
            <person name="Cirillo D.M."/>
        </authorList>
    </citation>
    <scope>NUCLEOTIDE SEQUENCE [LARGE SCALE GENOMIC DNA]</scope>
    <source>
        <strain evidence="2 4">NCTC 12882</strain>
    </source>
</reference>
<evidence type="ECO:0000313" key="3">
    <source>
        <dbReference type="Proteomes" id="UP000193907"/>
    </source>
</evidence>
<organism evidence="1 3">
    <name type="scientific">Mycobacterium celatum</name>
    <dbReference type="NCBI Taxonomy" id="28045"/>
    <lineage>
        <taxon>Bacteria</taxon>
        <taxon>Bacillati</taxon>
        <taxon>Actinomycetota</taxon>
        <taxon>Actinomycetes</taxon>
        <taxon>Mycobacteriales</taxon>
        <taxon>Mycobacteriaceae</taxon>
        <taxon>Mycobacterium</taxon>
    </lineage>
</organism>
<dbReference type="AlphaFoldDB" id="A0A1X1RH13"/>
<comment type="caution">
    <text evidence="1">The sequence shown here is derived from an EMBL/GenBank/DDBJ whole genome shotgun (WGS) entry which is preliminary data.</text>
</comment>
<evidence type="ECO:0000313" key="1">
    <source>
        <dbReference type="EMBL" id="ORV05656.1"/>
    </source>
</evidence>
<dbReference type="EMBL" id="LQOM01000054">
    <property type="protein sequence ID" value="ORV05656.1"/>
    <property type="molecule type" value="Genomic_DNA"/>
</dbReference>
<dbReference type="EMBL" id="PDKV01000039">
    <property type="protein sequence ID" value="PIB74500.1"/>
    <property type="molecule type" value="Genomic_DNA"/>
</dbReference>
<dbReference type="Proteomes" id="UP000193907">
    <property type="component" value="Unassembled WGS sequence"/>
</dbReference>
<dbReference type="OrthoDB" id="4609397at2"/>